<name>A0A3A9Z3G8_9ACTN</name>
<dbReference type="AlphaFoldDB" id="A0A3A9Z3G8"/>
<accession>A0A3A9Z3G8</accession>
<evidence type="ECO:0000313" key="3">
    <source>
        <dbReference type="Proteomes" id="UP000281726"/>
    </source>
</evidence>
<feature type="compositionally biased region" description="Pro residues" evidence="1">
    <location>
        <begin position="21"/>
        <end position="36"/>
    </location>
</feature>
<dbReference type="Proteomes" id="UP000281726">
    <property type="component" value="Unassembled WGS sequence"/>
</dbReference>
<proteinExistence type="predicted"/>
<gene>
    <name evidence="2" type="ORF">D7223_22205</name>
</gene>
<evidence type="ECO:0000313" key="2">
    <source>
        <dbReference type="EMBL" id="RKN42750.1"/>
    </source>
</evidence>
<evidence type="ECO:0000256" key="1">
    <source>
        <dbReference type="SAM" id="MobiDB-lite"/>
    </source>
</evidence>
<reference evidence="2 3" key="1">
    <citation type="journal article" date="2004" name="Syst. Appl. Microbiol.">
        <title>Cryptoendolithic actinomycetes from antarctic sandstone rock samples: Micromonospora endolithica sp. nov. and two isolates related to Micromonospora coerulea Jensen 1932.</title>
        <authorList>
            <person name="Hirsch P."/>
            <person name="Mevs U."/>
            <person name="Kroppenstedt R.M."/>
            <person name="Schumann P."/>
            <person name="Stackebrandt E."/>
        </authorList>
    </citation>
    <scope>NUCLEOTIDE SEQUENCE [LARGE SCALE GENOMIC DNA]</scope>
    <source>
        <strain evidence="2 3">JCM 12677</strain>
    </source>
</reference>
<sequence>MPPSKQTVKPDFFGARERRPPPVLPLRPLAPGPPVPGLGVPGPCVPGSSVPGPCVPGLSFLAFPSRSFRSGRHSCSGRFRADVVDDSRLRTRGAAGGGRDPAAAVPVRDPAVARAVAWCSGGRAVA</sequence>
<feature type="region of interest" description="Disordered" evidence="1">
    <location>
        <begin position="1"/>
        <end position="36"/>
    </location>
</feature>
<protein>
    <submittedName>
        <fullName evidence="2">Uncharacterized protein</fullName>
    </submittedName>
</protein>
<keyword evidence="3" id="KW-1185">Reference proteome</keyword>
<comment type="caution">
    <text evidence="2">The sequence shown here is derived from an EMBL/GenBank/DDBJ whole genome shotgun (WGS) entry which is preliminary data.</text>
</comment>
<organism evidence="2 3">
    <name type="scientific">Micromonospora endolithica</name>
    <dbReference type="NCBI Taxonomy" id="230091"/>
    <lineage>
        <taxon>Bacteria</taxon>
        <taxon>Bacillati</taxon>
        <taxon>Actinomycetota</taxon>
        <taxon>Actinomycetes</taxon>
        <taxon>Micromonosporales</taxon>
        <taxon>Micromonosporaceae</taxon>
        <taxon>Micromonospora</taxon>
    </lineage>
</organism>
<dbReference type="EMBL" id="RBAK01000009">
    <property type="protein sequence ID" value="RKN42750.1"/>
    <property type="molecule type" value="Genomic_DNA"/>
</dbReference>